<accession>A0A939FSG1</accession>
<proteinExistence type="predicted"/>
<comment type="caution">
    <text evidence="1">The sequence shown here is derived from an EMBL/GenBank/DDBJ whole genome shotgun (WGS) entry which is preliminary data.</text>
</comment>
<gene>
    <name evidence="1" type="ORF">J1792_28420</name>
</gene>
<name>A0A939FSG1_9ACTN</name>
<protein>
    <submittedName>
        <fullName evidence="1">Uncharacterized protein</fullName>
    </submittedName>
</protein>
<keyword evidence="2" id="KW-1185">Reference proteome</keyword>
<reference evidence="1" key="1">
    <citation type="submission" date="2021-03" db="EMBL/GenBank/DDBJ databases">
        <title>Streptomyces strains.</title>
        <authorList>
            <person name="Lund M.B."/>
            <person name="Toerring T."/>
        </authorList>
    </citation>
    <scope>NUCLEOTIDE SEQUENCE</scope>
    <source>
        <strain evidence="1">JCM 4242</strain>
    </source>
</reference>
<dbReference type="RefSeq" id="WP_207248509.1">
    <property type="nucleotide sequence ID" value="NZ_JAFMOF010000005.1"/>
</dbReference>
<evidence type="ECO:0000313" key="1">
    <source>
        <dbReference type="EMBL" id="MBO0656522.1"/>
    </source>
</evidence>
<dbReference type="AlphaFoldDB" id="A0A939FSG1"/>
<organism evidence="1 2">
    <name type="scientific">Streptomyces triculaminicus</name>
    <dbReference type="NCBI Taxonomy" id="2816232"/>
    <lineage>
        <taxon>Bacteria</taxon>
        <taxon>Bacillati</taxon>
        <taxon>Actinomycetota</taxon>
        <taxon>Actinomycetes</taxon>
        <taxon>Kitasatosporales</taxon>
        <taxon>Streptomycetaceae</taxon>
        <taxon>Streptomyces</taxon>
    </lineage>
</organism>
<evidence type="ECO:0000313" key="2">
    <source>
        <dbReference type="Proteomes" id="UP000664781"/>
    </source>
</evidence>
<dbReference type="Proteomes" id="UP000664781">
    <property type="component" value="Unassembled WGS sequence"/>
</dbReference>
<dbReference type="EMBL" id="JAFMOF010000005">
    <property type="protein sequence ID" value="MBO0656522.1"/>
    <property type="molecule type" value="Genomic_DNA"/>
</dbReference>
<sequence>MAEAYVTSDEHPACGICPSRRFPLGAFDVFERPSRDCPFNPADGHRYTTDGVPVCVHPEKVGIPAGRYKTDGLPVATKLALPDDVAELDSYLRDVMHSAAPGVLELLIEQAATEIPRNFPGVDVITTLRRALS</sequence>